<accession>A0A915U0D1</accession>
<organism evidence="7 8">
    <name type="scientific">Desulfolithobacter dissulfuricans</name>
    <dbReference type="NCBI Taxonomy" id="2795293"/>
    <lineage>
        <taxon>Bacteria</taxon>
        <taxon>Pseudomonadati</taxon>
        <taxon>Thermodesulfobacteriota</taxon>
        <taxon>Desulfobulbia</taxon>
        <taxon>Desulfobulbales</taxon>
        <taxon>Desulfobulbaceae</taxon>
        <taxon>Desulfolithobacter</taxon>
    </lineage>
</organism>
<comment type="cofactor">
    <cofactor evidence="1">
        <name>Zn(2+)</name>
        <dbReference type="ChEBI" id="CHEBI:29105"/>
    </cofactor>
</comment>
<dbReference type="KEGG" id="ddu:GF1_04630"/>
<name>A0A915U0D1_9BACT</name>
<dbReference type="InterPro" id="IPR013154">
    <property type="entry name" value="ADH-like_N"/>
</dbReference>
<dbReference type="SUPFAM" id="SSF50129">
    <property type="entry name" value="GroES-like"/>
    <property type="match status" value="1"/>
</dbReference>
<dbReference type="RefSeq" id="WP_267928015.1">
    <property type="nucleotide sequence ID" value="NZ_AP024233.1"/>
</dbReference>
<reference evidence="7" key="1">
    <citation type="submission" date="2020-12" db="EMBL/GenBank/DDBJ databases">
        <title>Desulfobium dissulfuricans gen. nov., sp. nov., a novel mesophilic, sulfate-reducing bacterium isolated from a deep-sea hydrothermal vent.</title>
        <authorList>
            <person name="Hashimoto Y."/>
            <person name="Tame A."/>
            <person name="Sawayama S."/>
            <person name="Miyazaki J."/>
            <person name="Takai K."/>
            <person name="Nakagawa S."/>
        </authorList>
    </citation>
    <scope>NUCLEOTIDE SEQUENCE</scope>
    <source>
        <strain evidence="7">GF1</strain>
    </source>
</reference>
<dbReference type="Pfam" id="PF08240">
    <property type="entry name" value="ADH_N"/>
    <property type="match status" value="1"/>
</dbReference>
<dbReference type="GO" id="GO:0005737">
    <property type="term" value="C:cytoplasm"/>
    <property type="evidence" value="ECO:0007669"/>
    <property type="project" value="TreeGrafter"/>
</dbReference>
<dbReference type="SUPFAM" id="SSF51735">
    <property type="entry name" value="NAD(P)-binding Rossmann-fold domains"/>
    <property type="match status" value="1"/>
</dbReference>
<dbReference type="GO" id="GO:0004022">
    <property type="term" value="F:alcohol dehydrogenase (NAD+) activity"/>
    <property type="evidence" value="ECO:0007669"/>
    <property type="project" value="TreeGrafter"/>
</dbReference>
<dbReference type="AlphaFoldDB" id="A0A915U0D1"/>
<dbReference type="InterPro" id="IPR011032">
    <property type="entry name" value="GroES-like_sf"/>
</dbReference>
<feature type="domain" description="Alcohol dehydrogenase-like N-terminal" evidence="6">
    <location>
        <begin position="31"/>
        <end position="142"/>
    </location>
</feature>
<dbReference type="GO" id="GO:0046872">
    <property type="term" value="F:metal ion binding"/>
    <property type="evidence" value="ECO:0007669"/>
    <property type="project" value="UniProtKB-KW"/>
</dbReference>
<proteinExistence type="inferred from homology"/>
<evidence type="ECO:0000256" key="3">
    <source>
        <dbReference type="ARBA" id="ARBA00022723"/>
    </source>
</evidence>
<keyword evidence="4" id="KW-0862">Zinc</keyword>
<dbReference type="EMBL" id="AP024233">
    <property type="protein sequence ID" value="BCO08087.1"/>
    <property type="molecule type" value="Genomic_DNA"/>
</dbReference>
<evidence type="ECO:0000313" key="8">
    <source>
        <dbReference type="Proteomes" id="UP001063350"/>
    </source>
</evidence>
<evidence type="ECO:0000256" key="5">
    <source>
        <dbReference type="ARBA" id="ARBA00023002"/>
    </source>
</evidence>
<dbReference type="NCBIfam" id="TIGR02822">
    <property type="entry name" value="adh_fam_2"/>
    <property type="match status" value="1"/>
</dbReference>
<dbReference type="Proteomes" id="UP001063350">
    <property type="component" value="Chromosome"/>
</dbReference>
<comment type="similarity">
    <text evidence="2">Belongs to the zinc-containing alcohol dehydrogenase family.</text>
</comment>
<dbReference type="PANTHER" id="PTHR42940:SF8">
    <property type="entry name" value="VACUOLAR PROTEIN SORTING-ASSOCIATED PROTEIN 11"/>
    <property type="match status" value="1"/>
</dbReference>
<keyword evidence="8" id="KW-1185">Reference proteome</keyword>
<dbReference type="Gene3D" id="3.40.50.720">
    <property type="entry name" value="NAD(P)-binding Rossmann-like Domain"/>
    <property type="match status" value="1"/>
</dbReference>
<keyword evidence="5" id="KW-0560">Oxidoreductase</keyword>
<keyword evidence="3" id="KW-0479">Metal-binding</keyword>
<sequence length="343" mass="37146">MKAQILEKTVADIRKSPEPLVLVQREVPDPQPGQILIRVAACGVCHTELDEIECRTPPPHLPVVPGHQVVGTVAALGEGARRFSVGDRVGVAWIYSACGRCEYCLAGLENLCPEFRATGRDADGGYAEFMVVGEDFATPIPDSLSDIQAAPLLCAGAIGYRSLKLTGLENGQRLGLTGFGGSGHLVLKMVRFLYPETEVYVFARNPVEREFGLELGAVWAGDTGDTPPAPLHAIIDTTPVWTPVVAALAHLAPAGRLVINAIRKEDWDRDVLQILDYPRHLWLEKEIKSVANVCRSDVSGFLDLADRLAIVPQVQTYPLEEANRALYELKTGAVRGAKVLSIA</sequence>
<evidence type="ECO:0000259" key="6">
    <source>
        <dbReference type="Pfam" id="PF08240"/>
    </source>
</evidence>
<evidence type="ECO:0000256" key="2">
    <source>
        <dbReference type="ARBA" id="ARBA00008072"/>
    </source>
</evidence>
<dbReference type="InterPro" id="IPR036291">
    <property type="entry name" value="NAD(P)-bd_dom_sf"/>
</dbReference>
<dbReference type="CDD" id="cd08298">
    <property type="entry name" value="CAD2"/>
    <property type="match status" value="1"/>
</dbReference>
<dbReference type="PANTHER" id="PTHR42940">
    <property type="entry name" value="ALCOHOL DEHYDROGENASE 1-RELATED"/>
    <property type="match status" value="1"/>
</dbReference>
<dbReference type="InterPro" id="IPR014187">
    <property type="entry name" value="ADH_Zn_typ-2"/>
</dbReference>
<evidence type="ECO:0000256" key="4">
    <source>
        <dbReference type="ARBA" id="ARBA00022833"/>
    </source>
</evidence>
<protein>
    <submittedName>
        <fullName evidence="7">Alcohol dehydrogenase</fullName>
    </submittedName>
</protein>
<dbReference type="Gene3D" id="3.90.180.10">
    <property type="entry name" value="Medium-chain alcohol dehydrogenases, catalytic domain"/>
    <property type="match status" value="1"/>
</dbReference>
<gene>
    <name evidence="7" type="ORF">GF1_04630</name>
</gene>
<evidence type="ECO:0000256" key="1">
    <source>
        <dbReference type="ARBA" id="ARBA00001947"/>
    </source>
</evidence>
<evidence type="ECO:0000313" key="7">
    <source>
        <dbReference type="EMBL" id="BCO08087.1"/>
    </source>
</evidence>